<evidence type="ECO:0000256" key="2">
    <source>
        <dbReference type="SAM" id="Phobius"/>
    </source>
</evidence>
<dbReference type="PANTHER" id="PTHR36339:SF2">
    <property type="entry name" value="F23A5.5"/>
    <property type="match status" value="1"/>
</dbReference>
<gene>
    <name evidence="3" type="ORF">BVC80_447g9</name>
</gene>
<feature type="compositionally biased region" description="Basic and acidic residues" evidence="1">
    <location>
        <begin position="115"/>
        <end position="135"/>
    </location>
</feature>
<name>A0A200Q513_MACCD</name>
<dbReference type="InParanoid" id="A0A200Q513"/>
<organism evidence="3 4">
    <name type="scientific">Macleaya cordata</name>
    <name type="common">Five-seeded plume-poppy</name>
    <name type="synonym">Bocconia cordata</name>
    <dbReference type="NCBI Taxonomy" id="56857"/>
    <lineage>
        <taxon>Eukaryota</taxon>
        <taxon>Viridiplantae</taxon>
        <taxon>Streptophyta</taxon>
        <taxon>Embryophyta</taxon>
        <taxon>Tracheophyta</taxon>
        <taxon>Spermatophyta</taxon>
        <taxon>Magnoliopsida</taxon>
        <taxon>Ranunculales</taxon>
        <taxon>Papaveraceae</taxon>
        <taxon>Papaveroideae</taxon>
        <taxon>Macleaya</taxon>
    </lineage>
</organism>
<keyword evidence="4" id="KW-1185">Reference proteome</keyword>
<dbReference type="OMA" id="RIRGMCT"/>
<keyword evidence="2" id="KW-0472">Membrane</keyword>
<feature type="compositionally biased region" description="Basic and acidic residues" evidence="1">
    <location>
        <begin position="164"/>
        <end position="183"/>
    </location>
</feature>
<evidence type="ECO:0000313" key="4">
    <source>
        <dbReference type="Proteomes" id="UP000195402"/>
    </source>
</evidence>
<feature type="region of interest" description="Disordered" evidence="1">
    <location>
        <begin position="115"/>
        <end position="138"/>
    </location>
</feature>
<proteinExistence type="predicted"/>
<dbReference type="PANTHER" id="PTHR36339">
    <property type="entry name" value="F23A5.5"/>
    <property type="match status" value="1"/>
</dbReference>
<comment type="caution">
    <text evidence="3">The sequence shown here is derived from an EMBL/GenBank/DDBJ whole genome shotgun (WGS) entry which is preliminary data.</text>
</comment>
<evidence type="ECO:0000313" key="3">
    <source>
        <dbReference type="EMBL" id="OVA05538.1"/>
    </source>
</evidence>
<feature type="transmembrane region" description="Helical" evidence="2">
    <location>
        <begin position="77"/>
        <end position="96"/>
    </location>
</feature>
<sequence>MRGFRMVESCSRLSKAARFVQSTRPLCTNTSNNKAIAAKSVRDDNDAYRQLEKLDFMTAAKILFTDPPKKKKFGLDFHLVQLFFACMPSLAVYLVAQYARYEIRRMEAEVEVKKKQAEEEEKAKEMEANALKESEAAESDPELLQVKVRLDALEEVVKEIVVESKKLSSKSEESSSKGEKLETVRSNSVSKSKDGRSEAGDQQSKKQEPGHESVSGSGSSEGGGEAEKKSSPKNSSS</sequence>
<keyword evidence="2" id="KW-1133">Transmembrane helix</keyword>
<dbReference type="EMBL" id="MVGT01003116">
    <property type="protein sequence ID" value="OVA05538.1"/>
    <property type="molecule type" value="Genomic_DNA"/>
</dbReference>
<accession>A0A200Q513</accession>
<dbReference type="AlphaFoldDB" id="A0A200Q513"/>
<protein>
    <submittedName>
        <fullName evidence="3">Uncharacterized protein</fullName>
    </submittedName>
</protein>
<keyword evidence="2" id="KW-0812">Transmembrane</keyword>
<feature type="compositionally biased region" description="Basic and acidic residues" evidence="1">
    <location>
        <begin position="191"/>
        <end position="211"/>
    </location>
</feature>
<dbReference type="OrthoDB" id="2021107at2759"/>
<dbReference type="STRING" id="56857.A0A200Q513"/>
<dbReference type="FunCoup" id="A0A200Q513">
    <property type="interactions" value="703"/>
</dbReference>
<dbReference type="Proteomes" id="UP000195402">
    <property type="component" value="Unassembled WGS sequence"/>
</dbReference>
<feature type="region of interest" description="Disordered" evidence="1">
    <location>
        <begin position="164"/>
        <end position="237"/>
    </location>
</feature>
<reference evidence="3 4" key="1">
    <citation type="journal article" date="2017" name="Mol. Plant">
        <title>The Genome of Medicinal Plant Macleaya cordata Provides New Insights into Benzylisoquinoline Alkaloids Metabolism.</title>
        <authorList>
            <person name="Liu X."/>
            <person name="Liu Y."/>
            <person name="Huang P."/>
            <person name="Ma Y."/>
            <person name="Qing Z."/>
            <person name="Tang Q."/>
            <person name="Cao H."/>
            <person name="Cheng P."/>
            <person name="Zheng Y."/>
            <person name="Yuan Z."/>
            <person name="Zhou Y."/>
            <person name="Liu J."/>
            <person name="Tang Z."/>
            <person name="Zhuo Y."/>
            <person name="Zhang Y."/>
            <person name="Yu L."/>
            <person name="Huang J."/>
            <person name="Yang P."/>
            <person name="Peng Q."/>
            <person name="Zhang J."/>
            <person name="Jiang W."/>
            <person name="Zhang Z."/>
            <person name="Lin K."/>
            <person name="Ro D.K."/>
            <person name="Chen X."/>
            <person name="Xiong X."/>
            <person name="Shang Y."/>
            <person name="Huang S."/>
            <person name="Zeng J."/>
        </authorList>
    </citation>
    <scope>NUCLEOTIDE SEQUENCE [LARGE SCALE GENOMIC DNA]</scope>
    <source>
        <strain evidence="4">cv. BLH2017</strain>
        <tissue evidence="3">Root</tissue>
    </source>
</reference>
<evidence type="ECO:0000256" key="1">
    <source>
        <dbReference type="SAM" id="MobiDB-lite"/>
    </source>
</evidence>